<dbReference type="PROSITE" id="PS50885">
    <property type="entry name" value="HAMP"/>
    <property type="match status" value="1"/>
</dbReference>
<dbReference type="Proteomes" id="UP000736373">
    <property type="component" value="Unassembled WGS sequence"/>
</dbReference>
<feature type="transmembrane region" description="Helical" evidence="12">
    <location>
        <begin position="189"/>
        <end position="212"/>
    </location>
</feature>
<keyword evidence="6 12" id="KW-0812">Transmembrane</keyword>
<evidence type="ECO:0000256" key="4">
    <source>
        <dbReference type="ARBA" id="ARBA00022500"/>
    </source>
</evidence>
<dbReference type="CDD" id="cd11386">
    <property type="entry name" value="MCP_signal"/>
    <property type="match status" value="1"/>
</dbReference>
<dbReference type="EMBL" id="VZQQ01000080">
    <property type="protein sequence ID" value="MBC8752085.1"/>
    <property type="molecule type" value="Genomic_DNA"/>
</dbReference>
<keyword evidence="3" id="KW-0488">Methylation</keyword>
<comment type="caution">
    <text evidence="15">The sequence shown here is derived from an EMBL/GenBank/DDBJ whole genome shotgun (WGS) entry which is preliminary data.</text>
</comment>
<dbReference type="PANTHER" id="PTHR43531:SF14">
    <property type="entry name" value="METHYL-ACCEPTING CHEMOTAXIS PROTEIN I-RELATED"/>
    <property type="match status" value="1"/>
</dbReference>
<proteinExistence type="inferred from homology"/>
<name>A0ABR7Q0K9_9BURK</name>
<dbReference type="SMART" id="SM00304">
    <property type="entry name" value="HAMP"/>
    <property type="match status" value="1"/>
</dbReference>
<keyword evidence="8 12" id="KW-0472">Membrane</keyword>
<evidence type="ECO:0000256" key="5">
    <source>
        <dbReference type="ARBA" id="ARBA00022519"/>
    </source>
</evidence>
<dbReference type="Pfam" id="PF02203">
    <property type="entry name" value="TarH"/>
    <property type="match status" value="1"/>
</dbReference>
<dbReference type="PRINTS" id="PR00260">
    <property type="entry name" value="CHEMTRNSDUCR"/>
</dbReference>
<dbReference type="InterPro" id="IPR004089">
    <property type="entry name" value="MCPsignal_dom"/>
</dbReference>
<dbReference type="InterPro" id="IPR051310">
    <property type="entry name" value="MCP_chemotaxis"/>
</dbReference>
<evidence type="ECO:0000259" key="14">
    <source>
        <dbReference type="PROSITE" id="PS50885"/>
    </source>
</evidence>
<evidence type="ECO:0000256" key="10">
    <source>
        <dbReference type="ARBA" id="ARBA00029447"/>
    </source>
</evidence>
<reference evidence="15 16" key="1">
    <citation type="submission" date="2019-09" db="EMBL/GenBank/DDBJ databases">
        <title>Paraburkholderia podalyriae sp. nov., A South African Podalyria-associated rhizobium.</title>
        <authorList>
            <person name="Mavima L."/>
            <person name="Beukes C.W."/>
            <person name="Palmer M."/>
            <person name="De Meyer S.E."/>
            <person name="James E.K."/>
            <person name="Maluk M."/>
            <person name="Avontuur J.R."/>
            <person name="Chan W.Y."/>
            <person name="Venter S.N."/>
            <person name="Steenkamp E.T."/>
        </authorList>
    </citation>
    <scope>NUCLEOTIDE SEQUENCE [LARGE SCALE GENOMIC DNA]</scope>
    <source>
        <strain evidence="15 16">WC7.3b</strain>
    </source>
</reference>
<evidence type="ECO:0000256" key="3">
    <source>
        <dbReference type="ARBA" id="ARBA00022481"/>
    </source>
</evidence>
<dbReference type="SMART" id="SM00283">
    <property type="entry name" value="MA"/>
    <property type="match status" value="1"/>
</dbReference>
<dbReference type="InterPro" id="IPR003660">
    <property type="entry name" value="HAMP_dom"/>
</dbReference>
<keyword evidence="16" id="KW-1185">Reference proteome</keyword>
<feature type="domain" description="HAMP" evidence="14">
    <location>
        <begin position="214"/>
        <end position="266"/>
    </location>
</feature>
<dbReference type="Pfam" id="PF00015">
    <property type="entry name" value="MCPsignal"/>
    <property type="match status" value="1"/>
</dbReference>
<evidence type="ECO:0000256" key="9">
    <source>
        <dbReference type="ARBA" id="ARBA00023224"/>
    </source>
</evidence>
<dbReference type="RefSeq" id="WP_187638959.1">
    <property type="nucleotide sequence ID" value="NZ_VZQQ01000080.1"/>
</dbReference>
<evidence type="ECO:0000256" key="6">
    <source>
        <dbReference type="ARBA" id="ARBA00022692"/>
    </source>
</evidence>
<evidence type="ECO:0000256" key="12">
    <source>
        <dbReference type="SAM" id="Phobius"/>
    </source>
</evidence>
<feature type="transmembrane region" description="Helical" evidence="12">
    <location>
        <begin position="12"/>
        <end position="33"/>
    </location>
</feature>
<dbReference type="InterPro" id="IPR004090">
    <property type="entry name" value="Chemotax_Me-accpt_rcpt"/>
</dbReference>
<dbReference type="InterPro" id="IPR003122">
    <property type="entry name" value="Tar_rcpt_lig-bd"/>
</dbReference>
<organism evidence="15 16">
    <name type="scientific">Paraburkholderia podalyriae</name>
    <dbReference type="NCBI Taxonomy" id="1938811"/>
    <lineage>
        <taxon>Bacteria</taxon>
        <taxon>Pseudomonadati</taxon>
        <taxon>Pseudomonadota</taxon>
        <taxon>Betaproteobacteria</taxon>
        <taxon>Burkholderiales</taxon>
        <taxon>Burkholderiaceae</taxon>
        <taxon>Paraburkholderia</taxon>
    </lineage>
</organism>
<keyword evidence="5" id="KW-0997">Cell inner membrane</keyword>
<evidence type="ECO:0000313" key="15">
    <source>
        <dbReference type="EMBL" id="MBC8752085.1"/>
    </source>
</evidence>
<dbReference type="Gene3D" id="1.10.287.950">
    <property type="entry name" value="Methyl-accepting chemotaxis protein"/>
    <property type="match status" value="1"/>
</dbReference>
<dbReference type="Pfam" id="PF00672">
    <property type="entry name" value="HAMP"/>
    <property type="match status" value="1"/>
</dbReference>
<sequence>MFKNLTIRTGLSVTIAVYTIALLASILTAAVGVHRRDVELEQMYSNDTVALVDLKASAERLLQARLALNDVETSRRVGGNAEQVLSNARKMLDESEVLLSTGLSGHPVDGNERALADTLRLKRDALLTRVIAPQIAALEQNDILTSHAIQAQAGNAAYADYRNASGALESYHTERQRQRYEVSAKRFELGLWVSATTGIGVVLLGLFARIALAAAIGRPVDTTIRHFARIAAGDLTGRIETGRRNEMGQLATALGRMQGGLVNTVGQVRSSTDAIGHGIREIAAGNSDLSARTEQQAASLEETAASMEQLTVTVRQNAENAREASALAVRASGIAQRGGQVVGEVVGMMDGISASSREIVDIIAVIEGIAFQTNILALNAAVEAARAGEEGRGFAVVAGEVRSLAQRSATAAREIKELIGDTAAKVQSGSELVIRAGSTMDDVALAVKHVTDIMSEISAASDQQSSGIEQVNCAIVQMDQVTQQNAALVEQAAAAAAASLAEQACRLQSAVAAFRVCAQAEQ</sequence>
<gene>
    <name evidence="15" type="ORF">F6X42_38250</name>
</gene>
<keyword evidence="2" id="KW-1003">Cell membrane</keyword>
<dbReference type="PROSITE" id="PS50111">
    <property type="entry name" value="CHEMOTAXIS_TRANSDUC_2"/>
    <property type="match status" value="1"/>
</dbReference>
<evidence type="ECO:0000256" key="7">
    <source>
        <dbReference type="ARBA" id="ARBA00022989"/>
    </source>
</evidence>
<dbReference type="CDD" id="cd06225">
    <property type="entry name" value="HAMP"/>
    <property type="match status" value="1"/>
</dbReference>
<evidence type="ECO:0000313" key="16">
    <source>
        <dbReference type="Proteomes" id="UP000736373"/>
    </source>
</evidence>
<comment type="subcellular location">
    <subcellularLocation>
        <location evidence="1">Cell inner membrane</location>
        <topology evidence="1">Multi-pass membrane protein</topology>
    </subcellularLocation>
</comment>
<evidence type="ECO:0000259" key="13">
    <source>
        <dbReference type="PROSITE" id="PS50111"/>
    </source>
</evidence>
<evidence type="ECO:0000256" key="1">
    <source>
        <dbReference type="ARBA" id="ARBA00004429"/>
    </source>
</evidence>
<keyword evidence="4" id="KW-0145">Chemotaxis</keyword>
<accession>A0ABR7Q0K9</accession>
<evidence type="ECO:0000256" key="8">
    <source>
        <dbReference type="ARBA" id="ARBA00023136"/>
    </source>
</evidence>
<protein>
    <submittedName>
        <fullName evidence="15">HAMP domain-containing protein</fullName>
    </submittedName>
</protein>
<dbReference type="SUPFAM" id="SSF58104">
    <property type="entry name" value="Methyl-accepting chemotaxis protein (MCP) signaling domain"/>
    <property type="match status" value="1"/>
</dbReference>
<feature type="domain" description="Methyl-accepting transducer" evidence="13">
    <location>
        <begin position="271"/>
        <end position="500"/>
    </location>
</feature>
<evidence type="ECO:0000256" key="2">
    <source>
        <dbReference type="ARBA" id="ARBA00022475"/>
    </source>
</evidence>
<keyword evidence="7 12" id="KW-1133">Transmembrane helix</keyword>
<dbReference type="PANTHER" id="PTHR43531">
    <property type="entry name" value="PROTEIN ICFG"/>
    <property type="match status" value="1"/>
</dbReference>
<evidence type="ECO:0000256" key="11">
    <source>
        <dbReference type="PROSITE-ProRule" id="PRU00284"/>
    </source>
</evidence>
<comment type="similarity">
    <text evidence="10">Belongs to the methyl-accepting chemotaxis (MCP) protein family.</text>
</comment>
<keyword evidence="9 11" id="KW-0807">Transducer</keyword>